<feature type="transmembrane region" description="Helical" evidence="6">
    <location>
        <begin position="173"/>
        <end position="191"/>
    </location>
</feature>
<comment type="similarity">
    <text evidence="2 6">Belongs to the SURF1 family.</text>
</comment>
<feature type="compositionally biased region" description="Polar residues" evidence="7">
    <location>
        <begin position="214"/>
        <end position="226"/>
    </location>
</feature>
<dbReference type="PROSITE" id="PS50895">
    <property type="entry name" value="SURF1"/>
    <property type="match status" value="1"/>
</dbReference>
<dbReference type="OrthoDB" id="3266379at2"/>
<dbReference type="Pfam" id="PF02104">
    <property type="entry name" value="SURF1"/>
    <property type="match status" value="1"/>
</dbReference>
<reference evidence="8 9" key="1">
    <citation type="submission" date="2019-05" db="EMBL/GenBank/DDBJ databases">
        <authorList>
            <person name="Lee S.D."/>
        </authorList>
    </citation>
    <scope>NUCLEOTIDE SEQUENCE [LARGE SCALE GENOMIC DNA]</scope>
    <source>
        <strain evidence="8 9">C5-26</strain>
    </source>
</reference>
<evidence type="ECO:0000256" key="3">
    <source>
        <dbReference type="ARBA" id="ARBA00022692"/>
    </source>
</evidence>
<comment type="caution">
    <text evidence="6">Lacks conserved residue(s) required for the propagation of feature annotation.</text>
</comment>
<evidence type="ECO:0000313" key="9">
    <source>
        <dbReference type="Proteomes" id="UP000320244"/>
    </source>
</evidence>
<feature type="region of interest" description="Disordered" evidence="7">
    <location>
        <begin position="200"/>
        <end position="226"/>
    </location>
</feature>
<comment type="subcellular location">
    <subcellularLocation>
        <location evidence="6">Cell membrane</location>
        <topology evidence="6">Multi-pass membrane protein</topology>
    </subcellularLocation>
    <subcellularLocation>
        <location evidence="1">Membrane</location>
    </subcellularLocation>
</comment>
<dbReference type="CDD" id="cd06662">
    <property type="entry name" value="SURF1"/>
    <property type="match status" value="1"/>
</dbReference>
<evidence type="ECO:0000256" key="1">
    <source>
        <dbReference type="ARBA" id="ARBA00004370"/>
    </source>
</evidence>
<keyword evidence="9" id="KW-1185">Reference proteome</keyword>
<evidence type="ECO:0000313" key="8">
    <source>
        <dbReference type="EMBL" id="TWP35984.1"/>
    </source>
</evidence>
<keyword evidence="3 6" id="KW-0812">Transmembrane</keyword>
<evidence type="ECO:0000256" key="2">
    <source>
        <dbReference type="ARBA" id="ARBA00007165"/>
    </source>
</evidence>
<reference evidence="8 9" key="2">
    <citation type="submission" date="2019-08" db="EMBL/GenBank/DDBJ databases">
        <title>Jejuicoccus antrihumi gen. nov., sp. nov., a new member of the family Dermacoccaceae isolated from a cave.</title>
        <authorList>
            <person name="Schumann P."/>
            <person name="Kim I.S."/>
        </authorList>
    </citation>
    <scope>NUCLEOTIDE SEQUENCE [LARGE SCALE GENOMIC DNA]</scope>
    <source>
        <strain evidence="8 9">C5-26</strain>
    </source>
</reference>
<keyword evidence="6" id="KW-1003">Cell membrane</keyword>
<evidence type="ECO:0000256" key="7">
    <source>
        <dbReference type="SAM" id="MobiDB-lite"/>
    </source>
</evidence>
<evidence type="ECO:0000256" key="5">
    <source>
        <dbReference type="ARBA" id="ARBA00023136"/>
    </source>
</evidence>
<dbReference type="InterPro" id="IPR002994">
    <property type="entry name" value="Surf1/Shy1"/>
</dbReference>
<dbReference type="GO" id="GO:0005886">
    <property type="term" value="C:plasma membrane"/>
    <property type="evidence" value="ECO:0007669"/>
    <property type="project" value="UniProtKB-SubCell"/>
</dbReference>
<keyword evidence="4 6" id="KW-1133">Transmembrane helix</keyword>
<accession>A0A563E254</accession>
<proteinExistence type="inferred from homology"/>
<sequence>LESACPVEILSCRKPKYLLQHRHFHVPRPRVTPQPVKDAGYDASKQLLVTGRLLHGTAGYWVITPLVVDGTGARVVIMRGFVRSPSQATPPTTTGDVTVVGSLAPGESPATTVPPAGQIGTIDLARLLNTWGGSLYNAFLFDIHETPNATSAGITRVPPPPPNPNSGLKLQNAVYAVQWWMFGVFAIYIYFRMMRDDYEARAAQSDPDGESDNEPTIASPTKDANA</sequence>
<dbReference type="AlphaFoldDB" id="A0A563E254"/>
<protein>
    <recommendedName>
        <fullName evidence="6">SURF1-like protein</fullName>
    </recommendedName>
</protein>
<dbReference type="PANTHER" id="PTHR23427:SF2">
    <property type="entry name" value="SURFEIT LOCUS PROTEIN 1"/>
    <property type="match status" value="1"/>
</dbReference>
<dbReference type="InterPro" id="IPR045214">
    <property type="entry name" value="Surf1/Surf4"/>
</dbReference>
<dbReference type="Proteomes" id="UP000320244">
    <property type="component" value="Unassembled WGS sequence"/>
</dbReference>
<dbReference type="EMBL" id="VCQV01000015">
    <property type="protein sequence ID" value="TWP35984.1"/>
    <property type="molecule type" value="Genomic_DNA"/>
</dbReference>
<feature type="non-terminal residue" evidence="8">
    <location>
        <position position="1"/>
    </location>
</feature>
<evidence type="ECO:0000256" key="4">
    <source>
        <dbReference type="ARBA" id="ARBA00022989"/>
    </source>
</evidence>
<name>A0A563E254_9MICO</name>
<keyword evidence="5 6" id="KW-0472">Membrane</keyword>
<evidence type="ECO:0000256" key="6">
    <source>
        <dbReference type="RuleBase" id="RU363076"/>
    </source>
</evidence>
<dbReference type="PANTHER" id="PTHR23427">
    <property type="entry name" value="SURFEIT LOCUS PROTEIN"/>
    <property type="match status" value="1"/>
</dbReference>
<gene>
    <name evidence="8" type="ORF">FGL98_12180</name>
</gene>
<organism evidence="8 9">
    <name type="scientific">Leekyejoonella antrihumi</name>
    <dbReference type="NCBI Taxonomy" id="1660198"/>
    <lineage>
        <taxon>Bacteria</taxon>
        <taxon>Bacillati</taxon>
        <taxon>Actinomycetota</taxon>
        <taxon>Actinomycetes</taxon>
        <taxon>Micrococcales</taxon>
        <taxon>Dermacoccaceae</taxon>
        <taxon>Leekyejoonella</taxon>
    </lineage>
</organism>
<comment type="caution">
    <text evidence="8">The sequence shown here is derived from an EMBL/GenBank/DDBJ whole genome shotgun (WGS) entry which is preliminary data.</text>
</comment>